<evidence type="ECO:0000256" key="3">
    <source>
        <dbReference type="ARBA" id="ARBA00021269"/>
    </source>
</evidence>
<accession>G3JE74</accession>
<dbReference type="InterPro" id="IPR042560">
    <property type="entry name" value="Exo84_C_2"/>
</dbReference>
<dbReference type="HOGENOM" id="CLU_012488_2_0_1"/>
<reference evidence="15 16" key="1">
    <citation type="journal article" date="2011" name="Genome Biol.">
        <title>Genome sequence of the insect pathogenic fungus Cordyceps militaris, a valued traditional Chinese medicine.</title>
        <authorList>
            <person name="Zheng P."/>
            <person name="Xia Y."/>
            <person name="Xiao G."/>
            <person name="Xiong C."/>
            <person name="Hu X."/>
            <person name="Zhang S."/>
            <person name="Zheng H."/>
            <person name="Huang Y."/>
            <person name="Zhou Y."/>
            <person name="Wang S."/>
            <person name="Zhao G.P."/>
            <person name="Liu X."/>
            <person name="St Leger R.J."/>
            <person name="Wang C."/>
        </authorList>
    </citation>
    <scope>NUCLEOTIDE SEQUENCE [LARGE SCALE GENOMIC DNA]</scope>
    <source>
        <strain evidence="15 16">CM01</strain>
    </source>
</reference>
<comment type="subunit">
    <text evidence="10">Component of the exocyst complex.</text>
</comment>
<dbReference type="GO" id="GO:0030133">
    <property type="term" value="C:transport vesicle"/>
    <property type="evidence" value="ECO:0007669"/>
    <property type="project" value="UniProtKB-SubCell"/>
</dbReference>
<dbReference type="Pfam" id="PF25345">
    <property type="entry name" value="PH_EXO84"/>
    <property type="match status" value="1"/>
</dbReference>
<comment type="subcellular location">
    <subcellularLocation>
        <location evidence="1">Cytoplasmic vesicle</location>
        <location evidence="1">Secretory vesicle</location>
    </subcellularLocation>
</comment>
<keyword evidence="6" id="KW-0653">Protein transport</keyword>
<dbReference type="GeneID" id="18166294"/>
<dbReference type="Gene3D" id="2.30.29.30">
    <property type="entry name" value="Pleckstrin-homology domain (PH domain)/Phosphotyrosine-binding domain (PTB)"/>
    <property type="match status" value="1"/>
</dbReference>
<comment type="similarity">
    <text evidence="2">Belongs to the EXO84 family.</text>
</comment>
<evidence type="ECO:0000256" key="2">
    <source>
        <dbReference type="ARBA" id="ARBA00007210"/>
    </source>
</evidence>
<keyword evidence="7 12" id="KW-0175">Coiled coil</keyword>
<dbReference type="Gene3D" id="1.20.58.1220">
    <property type="entry name" value="Exo84p, C-terminal helical domain"/>
    <property type="match status" value="1"/>
</dbReference>
<gene>
    <name evidence="15" type="ORF">CCM_04271</name>
</gene>
<dbReference type="Pfam" id="PF08700">
    <property type="entry name" value="VPS51_Exo84_N"/>
    <property type="match status" value="1"/>
</dbReference>
<sequence length="678" mass="75774">MSEERSKISLRSGKRKAKPTISAPRQISNPIPLQDASAMGAIPAPPGSTSDQPSRPRLRPPPMAGGKTSDLVKQRYSTRFNNTPVDLDGPIPSVPALPSMEKYEQKDRRPPPSRAGAAPVIDIKALRDPALVPDQYVAAVLGDATDGQIREFEDSLKKLKIRAGSDLQQNLLQNRTQFIKISKEAEKLKSEMRTLRNLMSELKTNTTALRSATARNDEPASIPGQAALSKRDKRSSVADRSALWNSQLQALYKNVEGSQKFLPSSSGRHVVQNAGPWVELDNATYKSRRAMQIFLLNDHLLIASRKKRKMDAPNADARGPMLKLVADRCWPLLDIEVIDMPGTGDSSSGGRNKLADAIMVRGGGQESFIYRTEKADDDSKKALLLNVRKAVEELRKGLEYEMEANNKAKETINYFASRDPGLLQKTELLETLSDIKDMLIEVDGNQQNLRWVESQMDELDINIAMQRFEPAVAGVEKLKSLSRGLKSNAVAQDFISFKVDERCSRLGDIVIRELDATHNERMKTKRNVSWLTRLGYHDRARETYLDARSATIHKRSRSVKRLQCIFQGDLHLYIWQLSYVYFTIIHNTVLCFQACFPPPMMSACVKWAKQEVEAFNAILARQLSSTERGGPAWTECMERAKEHAKKLSAVGLDFQDLVGRDVLWETAPPPTGLGLIST</sequence>
<name>G3JE74_CORMM</name>
<feature type="region of interest" description="Disordered" evidence="13">
    <location>
        <begin position="1"/>
        <end position="116"/>
    </location>
</feature>
<dbReference type="InterPro" id="IPR032403">
    <property type="entry name" value="Exo84_C"/>
</dbReference>
<feature type="coiled-coil region" evidence="12">
    <location>
        <begin position="178"/>
        <end position="205"/>
    </location>
</feature>
<dbReference type="AlphaFoldDB" id="G3JE74"/>
<keyword evidence="16" id="KW-1185">Reference proteome</keyword>
<dbReference type="GO" id="GO:0006887">
    <property type="term" value="P:exocytosis"/>
    <property type="evidence" value="ECO:0007669"/>
    <property type="project" value="UniProtKB-KW"/>
</dbReference>
<dbReference type="Proteomes" id="UP000001610">
    <property type="component" value="Unassembled WGS sequence"/>
</dbReference>
<dbReference type="GO" id="GO:0000145">
    <property type="term" value="C:exocyst"/>
    <property type="evidence" value="ECO:0007669"/>
    <property type="project" value="InterPro"/>
</dbReference>
<dbReference type="InterPro" id="IPR033961">
    <property type="entry name" value="Exo84"/>
</dbReference>
<dbReference type="RefSeq" id="XP_006669482.1">
    <property type="nucleotide sequence ID" value="XM_006669419.1"/>
</dbReference>
<dbReference type="STRING" id="983644.G3JE74"/>
<comment type="function">
    <text evidence="9">Involved in the secretory pathway as part of the exocyst complex which tethers secretory vesicles to the sites of exocytosis. Plays a role in both the assembly of the exocyst and the polarization of this complex to specific sites of the plasma membrane for exocytosis. Also involved in assembly of the spliceosome.</text>
</comment>
<evidence type="ECO:0000259" key="14">
    <source>
        <dbReference type="Pfam" id="PF16528"/>
    </source>
</evidence>
<dbReference type="GO" id="GO:0015031">
    <property type="term" value="P:protein transport"/>
    <property type="evidence" value="ECO:0007669"/>
    <property type="project" value="UniProtKB-KW"/>
</dbReference>
<dbReference type="eggNOG" id="KOG2215">
    <property type="taxonomic scope" value="Eukaryota"/>
</dbReference>
<proteinExistence type="inferred from homology"/>
<dbReference type="OMA" id="AAWLPNR"/>
<organism evidence="15 16">
    <name type="scientific">Cordyceps militaris (strain CM01)</name>
    <name type="common">Caterpillar fungus</name>
    <dbReference type="NCBI Taxonomy" id="983644"/>
    <lineage>
        <taxon>Eukaryota</taxon>
        <taxon>Fungi</taxon>
        <taxon>Dikarya</taxon>
        <taxon>Ascomycota</taxon>
        <taxon>Pezizomycotina</taxon>
        <taxon>Sordariomycetes</taxon>
        <taxon>Hypocreomycetidae</taxon>
        <taxon>Hypocreales</taxon>
        <taxon>Cordycipitaceae</taxon>
        <taxon>Cordyceps</taxon>
    </lineage>
</organism>
<feature type="compositionally biased region" description="Polar residues" evidence="13">
    <location>
        <begin position="75"/>
        <end position="84"/>
    </location>
</feature>
<evidence type="ECO:0000256" key="4">
    <source>
        <dbReference type="ARBA" id="ARBA00022448"/>
    </source>
</evidence>
<evidence type="ECO:0000256" key="9">
    <source>
        <dbReference type="ARBA" id="ARBA00057052"/>
    </source>
</evidence>
<feature type="region of interest" description="Disordered" evidence="13">
    <location>
        <begin position="209"/>
        <end position="234"/>
    </location>
</feature>
<dbReference type="GO" id="GO:0006893">
    <property type="term" value="P:Golgi to plasma membrane transport"/>
    <property type="evidence" value="ECO:0007669"/>
    <property type="project" value="TreeGrafter"/>
</dbReference>
<dbReference type="PANTHER" id="PTHR21426">
    <property type="entry name" value="EXOCYST COMPLEX COMPONENT 8"/>
    <property type="match status" value="1"/>
</dbReference>
<dbReference type="InterPro" id="IPR016159">
    <property type="entry name" value="Cullin_repeat-like_dom_sf"/>
</dbReference>
<protein>
    <recommendedName>
        <fullName evidence="3">Exocyst complex component EXO84</fullName>
    </recommendedName>
    <alternativeName>
        <fullName evidence="11">Exocyst complex component exo84</fullName>
    </alternativeName>
</protein>
<dbReference type="OrthoDB" id="642193at2759"/>
<evidence type="ECO:0000256" key="7">
    <source>
        <dbReference type="ARBA" id="ARBA00023054"/>
    </source>
</evidence>
<keyword evidence="8" id="KW-0968">Cytoplasmic vesicle</keyword>
<dbReference type="FunCoup" id="G3JE74">
    <property type="interactions" value="164"/>
</dbReference>
<dbReference type="KEGG" id="cmt:CCM_04271"/>
<dbReference type="SUPFAM" id="SSF50729">
    <property type="entry name" value="PH domain-like"/>
    <property type="match status" value="1"/>
</dbReference>
<keyword evidence="5" id="KW-0268">Exocytosis</keyword>
<dbReference type="Pfam" id="PF16528">
    <property type="entry name" value="Exo84_C"/>
    <property type="match status" value="1"/>
</dbReference>
<dbReference type="InterPro" id="IPR042561">
    <property type="entry name" value="Exo84_C_1"/>
</dbReference>
<evidence type="ECO:0000256" key="12">
    <source>
        <dbReference type="SAM" id="Coils"/>
    </source>
</evidence>
<feature type="compositionally biased region" description="Basic and acidic residues" evidence="13">
    <location>
        <begin position="101"/>
        <end position="110"/>
    </location>
</feature>
<dbReference type="Gene3D" id="1.20.58.1210">
    <property type="entry name" value="Exo84p, N-terminal helical domain"/>
    <property type="match status" value="1"/>
</dbReference>
<evidence type="ECO:0000256" key="10">
    <source>
        <dbReference type="ARBA" id="ARBA00065378"/>
    </source>
</evidence>
<dbReference type="EMBL" id="JH126401">
    <property type="protein sequence ID" value="EGX92899.1"/>
    <property type="molecule type" value="Genomic_DNA"/>
</dbReference>
<keyword evidence="4" id="KW-0813">Transport</keyword>
<evidence type="ECO:0000256" key="8">
    <source>
        <dbReference type="ARBA" id="ARBA00023329"/>
    </source>
</evidence>
<evidence type="ECO:0000256" key="11">
    <source>
        <dbReference type="ARBA" id="ARBA00071741"/>
    </source>
</evidence>
<evidence type="ECO:0000313" key="16">
    <source>
        <dbReference type="Proteomes" id="UP000001610"/>
    </source>
</evidence>
<dbReference type="InterPro" id="IPR011993">
    <property type="entry name" value="PH-like_dom_sf"/>
</dbReference>
<dbReference type="VEuPathDB" id="FungiDB:CCM_04271"/>
<feature type="domain" description="Exocyst component Exo84 C-terminal" evidence="14">
    <location>
        <begin position="450"/>
        <end position="655"/>
    </location>
</feature>
<evidence type="ECO:0000256" key="13">
    <source>
        <dbReference type="SAM" id="MobiDB-lite"/>
    </source>
</evidence>
<evidence type="ECO:0000256" key="1">
    <source>
        <dbReference type="ARBA" id="ARBA00004398"/>
    </source>
</evidence>
<dbReference type="FunFam" id="2.30.29.30:FF:000264">
    <property type="entry name" value="Potential exocyst complex component Exo84"/>
    <property type="match status" value="1"/>
</dbReference>
<dbReference type="SUPFAM" id="SSF74788">
    <property type="entry name" value="Cullin repeat-like"/>
    <property type="match status" value="1"/>
</dbReference>
<evidence type="ECO:0000256" key="5">
    <source>
        <dbReference type="ARBA" id="ARBA00022483"/>
    </source>
</evidence>
<dbReference type="PANTHER" id="PTHR21426:SF12">
    <property type="entry name" value="EXOCYST COMPLEX COMPONENT 8"/>
    <property type="match status" value="1"/>
</dbReference>
<evidence type="ECO:0000313" key="15">
    <source>
        <dbReference type="EMBL" id="EGX92899.1"/>
    </source>
</evidence>
<dbReference type="InParanoid" id="G3JE74"/>
<evidence type="ECO:0000256" key="6">
    <source>
        <dbReference type="ARBA" id="ARBA00022927"/>
    </source>
</evidence>